<reference evidence="9 10" key="1">
    <citation type="journal article" date="2012" name="J. Bacteriol.">
        <title>Genome Sequence of n-Alkane-Degrading Hydrocarboniphaga effusa Strain AP103T (ATCC BAA-332T).</title>
        <authorList>
            <person name="Chang H.K."/>
            <person name="Zylstra G.J."/>
            <person name="Chae J.C."/>
        </authorList>
    </citation>
    <scope>NUCLEOTIDE SEQUENCE [LARGE SCALE GENOMIC DNA]</scope>
    <source>
        <strain evidence="9 10">AP103</strain>
    </source>
</reference>
<dbReference type="InterPro" id="IPR002104">
    <property type="entry name" value="Integrase_catalytic"/>
</dbReference>
<comment type="similarity">
    <text evidence="1">Belongs to the 'phage' integrase family.</text>
</comment>
<dbReference type="SUPFAM" id="SSF56349">
    <property type="entry name" value="DNA breaking-rejoining enzymes"/>
    <property type="match status" value="1"/>
</dbReference>
<evidence type="ECO:0000256" key="2">
    <source>
        <dbReference type="ARBA" id="ARBA00022908"/>
    </source>
</evidence>
<evidence type="ECO:0000259" key="6">
    <source>
        <dbReference type="PROSITE" id="PS51898"/>
    </source>
</evidence>
<protein>
    <submittedName>
        <fullName evidence="9">Site-specific recombinase, phage integrase family</fullName>
    </submittedName>
</protein>
<accession>I8T8V8</accession>
<dbReference type="GO" id="GO:0006310">
    <property type="term" value="P:DNA recombination"/>
    <property type="evidence" value="ECO:0007669"/>
    <property type="project" value="UniProtKB-KW"/>
</dbReference>
<dbReference type="Gene3D" id="1.10.443.10">
    <property type="entry name" value="Intergrase catalytic core"/>
    <property type="match status" value="1"/>
</dbReference>
<dbReference type="PROSITE" id="PS51898">
    <property type="entry name" value="TYR_RECOMBINASE"/>
    <property type="match status" value="1"/>
</dbReference>
<evidence type="ECO:0000313" key="10">
    <source>
        <dbReference type="Proteomes" id="UP000003704"/>
    </source>
</evidence>
<comment type="caution">
    <text evidence="9">The sequence shown here is derived from an EMBL/GenBank/DDBJ whole genome shotgun (WGS) entry which is preliminary data.</text>
</comment>
<dbReference type="AlphaFoldDB" id="I8T8V8"/>
<evidence type="ECO:0000313" key="8">
    <source>
        <dbReference type="EMBL" id="EIT70011.1"/>
    </source>
</evidence>
<name>I8T8V8_9GAMM</name>
<dbReference type="PANTHER" id="PTHR30629:SF2">
    <property type="entry name" value="PROPHAGE INTEGRASE INTS-RELATED"/>
    <property type="match status" value="1"/>
</dbReference>
<dbReference type="Gene3D" id="3.30.160.390">
    <property type="entry name" value="Integrase, DNA-binding domain"/>
    <property type="match status" value="1"/>
</dbReference>
<dbReference type="PATRIC" id="fig|1172194.4.peg.141"/>
<dbReference type="Gene3D" id="1.10.150.130">
    <property type="match status" value="1"/>
</dbReference>
<dbReference type="InterPro" id="IPR053876">
    <property type="entry name" value="Phage_int_M"/>
</dbReference>
<evidence type="ECO:0000256" key="4">
    <source>
        <dbReference type="ARBA" id="ARBA00023172"/>
    </source>
</evidence>
<dbReference type="InterPro" id="IPR025166">
    <property type="entry name" value="Integrase_DNA_bind_dom"/>
</dbReference>
<keyword evidence="3 5" id="KW-0238">DNA-binding</keyword>
<dbReference type="Proteomes" id="UP000003704">
    <property type="component" value="Unassembled WGS sequence"/>
</dbReference>
<dbReference type="PANTHER" id="PTHR30629">
    <property type="entry name" value="PROPHAGE INTEGRASE"/>
    <property type="match status" value="1"/>
</dbReference>
<evidence type="ECO:0000313" key="9">
    <source>
        <dbReference type="EMBL" id="EIT70198.1"/>
    </source>
</evidence>
<gene>
    <name evidence="8" type="ORF">WQQ_01480</name>
    <name evidence="9" type="ORF">WQQ_03350</name>
</gene>
<dbReference type="PROSITE" id="PS51900">
    <property type="entry name" value="CB"/>
    <property type="match status" value="1"/>
</dbReference>
<dbReference type="CDD" id="cd00801">
    <property type="entry name" value="INT_P4_C"/>
    <property type="match status" value="1"/>
</dbReference>
<dbReference type="Pfam" id="PF13356">
    <property type="entry name" value="Arm-DNA-bind_3"/>
    <property type="match status" value="1"/>
</dbReference>
<dbReference type="InterPro" id="IPR013762">
    <property type="entry name" value="Integrase-like_cat_sf"/>
</dbReference>
<dbReference type="InterPro" id="IPR050808">
    <property type="entry name" value="Phage_Integrase"/>
</dbReference>
<dbReference type="GO" id="GO:0003677">
    <property type="term" value="F:DNA binding"/>
    <property type="evidence" value="ECO:0007669"/>
    <property type="project" value="UniProtKB-UniRule"/>
</dbReference>
<dbReference type="Pfam" id="PF22022">
    <property type="entry name" value="Phage_int_M"/>
    <property type="match status" value="1"/>
</dbReference>
<dbReference type="GO" id="GO:0015074">
    <property type="term" value="P:DNA integration"/>
    <property type="evidence" value="ECO:0007669"/>
    <property type="project" value="UniProtKB-KW"/>
</dbReference>
<dbReference type="InterPro" id="IPR011010">
    <property type="entry name" value="DNA_brk_join_enz"/>
</dbReference>
<dbReference type="InterPro" id="IPR044068">
    <property type="entry name" value="CB"/>
</dbReference>
<evidence type="ECO:0000256" key="3">
    <source>
        <dbReference type="ARBA" id="ARBA00023125"/>
    </source>
</evidence>
<dbReference type="InterPro" id="IPR038488">
    <property type="entry name" value="Integrase_DNA-bd_sf"/>
</dbReference>
<dbReference type="EMBL" id="AKGD01000001">
    <property type="protein sequence ID" value="EIT70011.1"/>
    <property type="molecule type" value="Genomic_DNA"/>
</dbReference>
<dbReference type="STRING" id="1172194.WQQ_01480"/>
<dbReference type="InterPro" id="IPR010998">
    <property type="entry name" value="Integrase_recombinase_N"/>
</dbReference>
<reference evidence="9" key="2">
    <citation type="submission" date="2012-05" db="EMBL/GenBank/DDBJ databases">
        <authorList>
            <person name="Park J.-H."/>
            <person name="Zylstra G.J."/>
            <person name="Chae J.-C."/>
        </authorList>
    </citation>
    <scope>NUCLEOTIDE SEQUENCE</scope>
    <source>
        <strain evidence="9">AP103</strain>
    </source>
</reference>
<feature type="domain" description="Core-binding (CB)" evidence="7">
    <location>
        <begin position="77"/>
        <end position="158"/>
    </location>
</feature>
<keyword evidence="4" id="KW-0233">DNA recombination</keyword>
<keyword evidence="10" id="KW-1185">Reference proteome</keyword>
<evidence type="ECO:0000256" key="5">
    <source>
        <dbReference type="PROSITE-ProRule" id="PRU01248"/>
    </source>
</evidence>
<proteinExistence type="inferred from homology"/>
<sequence>MYLLVTSTMDATKGKRWRLKYRFGGTEKLLALGSYPQVSLKEARARRDEARALLSNGVDPGEHRKTEKRESALRRENTFRAVSQAWYALKSAEWSVSTASKVRTYLDLDLIPQLGDRPIPDIKRPELVTALRKIEKRDALDVAKKARGWLGAIFAYAHAEGVIEDNPALALSAVALKKRARSQHAHLQLDELPAFLKAMDGYAAASPDAVDAISMLLLTAVRPGELRGASWDEIDLDAGVWSIPAERMKMRRPHIVPLPTQAITLLRERFDANGDRPLVFASPYKPKQVISENTINVAIGRMGYKGKQTGHGFRHIVSTALNERGYNSDWIEKQLAHGSDDEIRDTYNKAAYLEQRRKMMQAWADHLDRLRDGGGNVIELRAA</sequence>
<dbReference type="EMBL" id="AKGD01000001">
    <property type="protein sequence ID" value="EIT70198.1"/>
    <property type="molecule type" value="Genomic_DNA"/>
</dbReference>
<dbReference type="Pfam" id="PF00589">
    <property type="entry name" value="Phage_integrase"/>
    <property type="match status" value="1"/>
</dbReference>
<feature type="domain" description="Tyr recombinase" evidence="6">
    <location>
        <begin position="182"/>
        <end position="360"/>
    </location>
</feature>
<organism evidence="9 10">
    <name type="scientific">Hydrocarboniphaga effusa AP103</name>
    <dbReference type="NCBI Taxonomy" id="1172194"/>
    <lineage>
        <taxon>Bacteria</taxon>
        <taxon>Pseudomonadati</taxon>
        <taxon>Pseudomonadota</taxon>
        <taxon>Gammaproteobacteria</taxon>
        <taxon>Nevskiales</taxon>
        <taxon>Nevskiaceae</taxon>
        <taxon>Hydrocarboniphaga</taxon>
    </lineage>
</organism>
<keyword evidence="2" id="KW-0229">DNA integration</keyword>
<evidence type="ECO:0000259" key="7">
    <source>
        <dbReference type="PROSITE" id="PS51900"/>
    </source>
</evidence>
<evidence type="ECO:0000256" key="1">
    <source>
        <dbReference type="ARBA" id="ARBA00008857"/>
    </source>
</evidence>